<proteinExistence type="predicted"/>
<evidence type="ECO:0000256" key="2">
    <source>
        <dbReference type="SAM" id="SignalP"/>
    </source>
</evidence>
<dbReference type="RefSeq" id="WP_344844302.1">
    <property type="nucleotide sequence ID" value="NZ_BAABAA010000007.1"/>
</dbReference>
<evidence type="ECO:0000313" key="3">
    <source>
        <dbReference type="EMBL" id="GAA3573569.1"/>
    </source>
</evidence>
<gene>
    <name evidence="3" type="ORF">GCM10022235_48800</name>
</gene>
<feature type="region of interest" description="Disordered" evidence="1">
    <location>
        <begin position="26"/>
        <end position="77"/>
    </location>
</feature>
<organism evidence="3 4">
    <name type="scientific">Kribbella ginsengisoli</name>
    <dbReference type="NCBI Taxonomy" id="363865"/>
    <lineage>
        <taxon>Bacteria</taxon>
        <taxon>Bacillati</taxon>
        <taxon>Actinomycetota</taxon>
        <taxon>Actinomycetes</taxon>
        <taxon>Propionibacteriales</taxon>
        <taxon>Kribbellaceae</taxon>
        <taxon>Kribbella</taxon>
    </lineage>
</organism>
<protein>
    <submittedName>
        <fullName evidence="3">Uncharacterized protein</fullName>
    </submittedName>
</protein>
<name>A0ABP6XWA6_9ACTN</name>
<feature type="chain" id="PRO_5046178316" evidence="2">
    <location>
        <begin position="28"/>
        <end position="395"/>
    </location>
</feature>
<comment type="caution">
    <text evidence="3">The sequence shown here is derived from an EMBL/GenBank/DDBJ whole genome shotgun (WGS) entry which is preliminary data.</text>
</comment>
<keyword evidence="2" id="KW-0732">Signal</keyword>
<feature type="signal peptide" evidence="2">
    <location>
        <begin position="1"/>
        <end position="27"/>
    </location>
</feature>
<sequence length="395" mass="41174">MKTGNGPLAMGVAAVAVLAVVSGGALAARRGPATSPSAEAQPLTASATPTPKPAKPSATSTPKPSPTPVTTPSGPVIPTVKIDLAKLPTGREPQVAYLDGRVFKGGLGGDITIPGSQSILHAVRYDGDAMVVREVGLGGSELVRVNLDGVLPGRTPDVASLVSSVNEDAIAYGTARSNADHTRRKGNAVYWRNAFADNKLDRPNDWYSTVLAVVDTTVYFAAGTDPNEPDATLNVWHTQTGKVEVLKSFKTPAGVDFQGTDGVDQLEGAEQTFCSAVRALADGAQLWRTCEYSLDGFTPDGQTVYATPDFHNGGSNPTTTAIDSKSGTVRRQWTGVEFLATTAEDDDHLLMAVDTGENTASAIIRCSIGSGACELATKPAKHAQRDALRVMGGWS</sequence>
<keyword evidence="4" id="KW-1185">Reference proteome</keyword>
<dbReference type="EMBL" id="BAABAA010000007">
    <property type="protein sequence ID" value="GAA3573569.1"/>
    <property type="molecule type" value="Genomic_DNA"/>
</dbReference>
<evidence type="ECO:0000256" key="1">
    <source>
        <dbReference type="SAM" id="MobiDB-lite"/>
    </source>
</evidence>
<feature type="compositionally biased region" description="Low complexity" evidence="1">
    <location>
        <begin position="44"/>
        <end position="62"/>
    </location>
</feature>
<dbReference type="Proteomes" id="UP001501222">
    <property type="component" value="Unassembled WGS sequence"/>
</dbReference>
<reference evidence="4" key="1">
    <citation type="journal article" date="2019" name="Int. J. Syst. Evol. Microbiol.">
        <title>The Global Catalogue of Microorganisms (GCM) 10K type strain sequencing project: providing services to taxonomists for standard genome sequencing and annotation.</title>
        <authorList>
            <consortium name="The Broad Institute Genomics Platform"/>
            <consortium name="The Broad Institute Genome Sequencing Center for Infectious Disease"/>
            <person name="Wu L."/>
            <person name="Ma J."/>
        </authorList>
    </citation>
    <scope>NUCLEOTIDE SEQUENCE [LARGE SCALE GENOMIC DNA]</scope>
    <source>
        <strain evidence="4">JCM 16928</strain>
    </source>
</reference>
<evidence type="ECO:0000313" key="4">
    <source>
        <dbReference type="Proteomes" id="UP001501222"/>
    </source>
</evidence>
<accession>A0ABP6XWA6</accession>